<accession>A0A238YEJ3</accession>
<proteinExistence type="predicted"/>
<dbReference type="SMART" id="SM00842">
    <property type="entry name" value="FtsA"/>
    <property type="match status" value="1"/>
</dbReference>
<evidence type="ECO:0000259" key="1">
    <source>
        <dbReference type="SMART" id="SM00842"/>
    </source>
</evidence>
<dbReference type="Proteomes" id="UP000198405">
    <property type="component" value="Unassembled WGS sequence"/>
</dbReference>
<keyword evidence="3" id="KW-1185">Reference proteome</keyword>
<evidence type="ECO:0000313" key="2">
    <source>
        <dbReference type="EMBL" id="SNR69706.1"/>
    </source>
</evidence>
<keyword evidence="2" id="KW-0131">Cell cycle</keyword>
<feature type="domain" description="SHS2" evidence="1">
    <location>
        <begin position="6"/>
        <end position="201"/>
    </location>
</feature>
<dbReference type="RefSeq" id="WP_089322647.1">
    <property type="nucleotide sequence ID" value="NZ_FZOB01000003.1"/>
</dbReference>
<dbReference type="InterPro" id="IPR043129">
    <property type="entry name" value="ATPase_NBD"/>
</dbReference>
<name>A0A238YEJ3_9BACT</name>
<dbReference type="Gene3D" id="3.30.1490.110">
    <property type="match status" value="1"/>
</dbReference>
<dbReference type="AlphaFoldDB" id="A0A238YEJ3"/>
<protein>
    <submittedName>
        <fullName evidence="2">Cell division protein FtsA</fullName>
    </submittedName>
</protein>
<reference evidence="3" key="1">
    <citation type="submission" date="2017-06" db="EMBL/GenBank/DDBJ databases">
        <authorList>
            <person name="Varghese N."/>
            <person name="Submissions S."/>
        </authorList>
    </citation>
    <scope>NUCLEOTIDE SEQUENCE [LARGE SCALE GENOMIC DNA]</scope>
    <source>
        <strain evidence="3">DSM 15668</strain>
    </source>
</reference>
<sequence length="416" mass="46564">MIEEKILTIDLGTTYIRATLGTVGRKGNKKIVATVKVPSKGMKSGNISSLVSVKDALNAALNELKLKTTTPLPGEAYVIVPGGHVLSYRVEAKITFPGIQQIHYKDINDLKNKAEKDLMEKKGQPLKQHYETMHIIPQEFIIENMSGIQNPIGHSGKELAMRALIIMVTKRTKKTLQDLLRDCGLKLNGLILQSLASFYGIKGRENFYFNNNLFLYLGAGSTEYFFLREDKPFLYKHLPEGGDDIIDFLISKIKIGKKEMEKLVKEHGSAYALNIPQDEFVTIPVGGKLKKLPKIVIPALIQLKLQKILKEIKRELQNEDPTTLINMNKVFLTGGLAKLKDIDILVSKIFKAPVEICLPDCEDSDVTLTPVVGALNYIAATRKPEGKIFEVNEDIVPSKSESGLFGWFRRFIDQLI</sequence>
<gene>
    <name evidence="2" type="ORF">SAMN06265340_103100</name>
</gene>
<dbReference type="OrthoDB" id="9768127at2"/>
<dbReference type="InterPro" id="IPR003494">
    <property type="entry name" value="SHS2_FtsA"/>
</dbReference>
<dbReference type="GO" id="GO:0009898">
    <property type="term" value="C:cytoplasmic side of plasma membrane"/>
    <property type="evidence" value="ECO:0007669"/>
    <property type="project" value="TreeGrafter"/>
</dbReference>
<dbReference type="Pfam" id="PF02491">
    <property type="entry name" value="SHS2_FTSA"/>
    <property type="match status" value="1"/>
</dbReference>
<dbReference type="Gene3D" id="3.30.420.40">
    <property type="match status" value="2"/>
</dbReference>
<dbReference type="EMBL" id="FZOB01000003">
    <property type="protein sequence ID" value="SNR69706.1"/>
    <property type="molecule type" value="Genomic_DNA"/>
</dbReference>
<organism evidence="2 3">
    <name type="scientific">Desulfurobacterium atlanticum</name>
    <dbReference type="NCBI Taxonomy" id="240169"/>
    <lineage>
        <taxon>Bacteria</taxon>
        <taxon>Pseudomonadati</taxon>
        <taxon>Aquificota</taxon>
        <taxon>Aquificia</taxon>
        <taxon>Desulfurobacteriales</taxon>
        <taxon>Desulfurobacteriaceae</taxon>
        <taxon>Desulfurobacterium</taxon>
    </lineage>
</organism>
<dbReference type="PANTHER" id="PTHR32432:SF4">
    <property type="entry name" value="CELL DIVISION PROTEIN FTSA"/>
    <property type="match status" value="1"/>
</dbReference>
<dbReference type="GO" id="GO:0051301">
    <property type="term" value="P:cell division"/>
    <property type="evidence" value="ECO:0007669"/>
    <property type="project" value="UniProtKB-KW"/>
</dbReference>
<keyword evidence="2" id="KW-0132">Cell division</keyword>
<dbReference type="PANTHER" id="PTHR32432">
    <property type="entry name" value="CELL DIVISION PROTEIN FTSA-RELATED"/>
    <property type="match status" value="1"/>
</dbReference>
<evidence type="ECO:0000313" key="3">
    <source>
        <dbReference type="Proteomes" id="UP000198405"/>
    </source>
</evidence>
<dbReference type="GO" id="GO:0032153">
    <property type="term" value="C:cell division site"/>
    <property type="evidence" value="ECO:0007669"/>
    <property type="project" value="TreeGrafter"/>
</dbReference>
<dbReference type="SUPFAM" id="SSF53067">
    <property type="entry name" value="Actin-like ATPase domain"/>
    <property type="match status" value="2"/>
</dbReference>
<dbReference type="InterPro" id="IPR050696">
    <property type="entry name" value="FtsA/MreB"/>
</dbReference>